<dbReference type="Pfam" id="PF01471">
    <property type="entry name" value="PG_binding_1"/>
    <property type="match status" value="1"/>
</dbReference>
<dbReference type="Gene3D" id="1.10.101.10">
    <property type="entry name" value="PGBD-like superfamily/PGBD"/>
    <property type="match status" value="1"/>
</dbReference>
<name>A0A1F6WN22_9BACT</name>
<accession>A0A1F6WN22</accession>
<dbReference type="STRING" id="1801764.A2903_02770"/>
<gene>
    <name evidence="2" type="ORF">A2903_02770</name>
</gene>
<evidence type="ECO:0000313" key="2">
    <source>
        <dbReference type="EMBL" id="OGI83273.1"/>
    </source>
</evidence>
<protein>
    <recommendedName>
        <fullName evidence="1">Peptidoglycan binding-like domain-containing protein</fullName>
    </recommendedName>
</protein>
<dbReference type="SUPFAM" id="SSF47090">
    <property type="entry name" value="PGBD-like"/>
    <property type="match status" value="1"/>
</dbReference>
<dbReference type="InterPro" id="IPR002477">
    <property type="entry name" value="Peptidoglycan-bd-like"/>
</dbReference>
<dbReference type="InterPro" id="IPR036365">
    <property type="entry name" value="PGBD-like_sf"/>
</dbReference>
<evidence type="ECO:0000313" key="3">
    <source>
        <dbReference type="Proteomes" id="UP000178184"/>
    </source>
</evidence>
<feature type="domain" description="Peptidoglycan binding-like" evidence="1">
    <location>
        <begin position="132"/>
        <end position="187"/>
    </location>
</feature>
<dbReference type="InterPro" id="IPR036366">
    <property type="entry name" value="PGBDSf"/>
</dbReference>
<dbReference type="Proteomes" id="UP000178184">
    <property type="component" value="Unassembled WGS sequence"/>
</dbReference>
<sequence>MSNKGLTFLIIILLLLCGATFGAFYLKIHPEIALSQKIFGAKVAEVVDENVALKDAPINENTTPFIVDTVPVVPIVNNEVIVDNNIIVPVKNDDKKEQDIVVVEPVKPIINEPEEIKTPIVLITKILKKGSNGSEVKILQQFLVDNDYLTGKVDGSFGPMTETAVKKFQTEYKITADGVVGGNTMKIINELLAE</sequence>
<comment type="caution">
    <text evidence="2">The sequence shown here is derived from an EMBL/GenBank/DDBJ whole genome shotgun (WGS) entry which is preliminary data.</text>
</comment>
<reference evidence="2 3" key="1">
    <citation type="journal article" date="2016" name="Nat. Commun.">
        <title>Thousands of microbial genomes shed light on interconnected biogeochemical processes in an aquifer system.</title>
        <authorList>
            <person name="Anantharaman K."/>
            <person name="Brown C.T."/>
            <person name="Hug L.A."/>
            <person name="Sharon I."/>
            <person name="Castelle C.J."/>
            <person name="Probst A.J."/>
            <person name="Thomas B.C."/>
            <person name="Singh A."/>
            <person name="Wilkins M.J."/>
            <person name="Karaoz U."/>
            <person name="Brodie E.L."/>
            <person name="Williams K.H."/>
            <person name="Hubbard S.S."/>
            <person name="Banfield J.F."/>
        </authorList>
    </citation>
    <scope>NUCLEOTIDE SEQUENCE [LARGE SCALE GENOMIC DNA]</scope>
</reference>
<evidence type="ECO:0000259" key="1">
    <source>
        <dbReference type="Pfam" id="PF01471"/>
    </source>
</evidence>
<proteinExistence type="predicted"/>
<organism evidence="2 3">
    <name type="scientific">Candidatus Nomurabacteria bacterium RIFCSPLOWO2_01_FULL_33_17</name>
    <dbReference type="NCBI Taxonomy" id="1801764"/>
    <lineage>
        <taxon>Bacteria</taxon>
        <taxon>Candidatus Nomuraibacteriota</taxon>
    </lineage>
</organism>
<dbReference type="EMBL" id="MFUO01000031">
    <property type="protein sequence ID" value="OGI83273.1"/>
    <property type="molecule type" value="Genomic_DNA"/>
</dbReference>
<dbReference type="AlphaFoldDB" id="A0A1F6WN22"/>